<name>A0A1H3RH84_9BACT</name>
<evidence type="ECO:0000313" key="6">
    <source>
        <dbReference type="EMBL" id="SDZ25172.1"/>
    </source>
</evidence>
<evidence type="ECO:0000259" key="5">
    <source>
        <dbReference type="Pfam" id="PF02910"/>
    </source>
</evidence>
<dbReference type="PANTHER" id="PTHR11632:SF53">
    <property type="entry name" value="SUCCINATE DEHYDROGENASE FLAVOPROTEIN SUBUNIT"/>
    <property type="match status" value="1"/>
</dbReference>
<organism evidence="6 7">
    <name type="scientific">Rhodonellum ikkaensis</name>
    <dbReference type="NCBI Taxonomy" id="336829"/>
    <lineage>
        <taxon>Bacteria</taxon>
        <taxon>Pseudomonadati</taxon>
        <taxon>Bacteroidota</taxon>
        <taxon>Cytophagia</taxon>
        <taxon>Cytophagales</taxon>
        <taxon>Cytophagaceae</taxon>
        <taxon>Rhodonellum</taxon>
    </lineage>
</organism>
<dbReference type="Pfam" id="PF02910">
    <property type="entry name" value="Succ_DH_flav_C"/>
    <property type="match status" value="1"/>
</dbReference>
<dbReference type="SUPFAM" id="SSF56425">
    <property type="entry name" value="Succinate dehydrogenase/fumarate reductase flavoprotein, catalytic domain"/>
    <property type="match status" value="1"/>
</dbReference>
<dbReference type="InterPro" id="IPR030664">
    <property type="entry name" value="SdhA/FrdA/AprA"/>
</dbReference>
<gene>
    <name evidence="6" type="ORF">SAMN05444412_108124</name>
</gene>
<dbReference type="NCBIfam" id="NF005749">
    <property type="entry name" value="PRK07573.1"/>
    <property type="match status" value="1"/>
</dbReference>
<protein>
    <submittedName>
        <fullName evidence="6">Succinate dehydrogenase subunit A</fullName>
    </submittedName>
</protein>
<evidence type="ECO:0000259" key="4">
    <source>
        <dbReference type="Pfam" id="PF00890"/>
    </source>
</evidence>
<dbReference type="SUPFAM" id="SSF51905">
    <property type="entry name" value="FAD/NAD(P)-binding domain"/>
    <property type="match status" value="1"/>
</dbReference>
<reference evidence="6 7" key="1">
    <citation type="submission" date="2016-10" db="EMBL/GenBank/DDBJ databases">
        <authorList>
            <person name="Varghese N."/>
            <person name="Submissions S."/>
        </authorList>
    </citation>
    <scope>NUCLEOTIDE SEQUENCE [LARGE SCALE GENOMIC DNA]</scope>
    <source>
        <strain evidence="6 7">DSM 17997</strain>
    </source>
</reference>
<dbReference type="InterPro" id="IPR027477">
    <property type="entry name" value="Succ_DH/fumarate_Rdtase_cat_sf"/>
</dbReference>
<dbReference type="Gene3D" id="3.90.700.10">
    <property type="entry name" value="Succinate dehydrogenase/fumarate reductase flavoprotein, catalytic domain"/>
    <property type="match status" value="1"/>
</dbReference>
<evidence type="ECO:0000256" key="1">
    <source>
        <dbReference type="ARBA" id="ARBA00001974"/>
    </source>
</evidence>
<dbReference type="RefSeq" id="WP_019598155.1">
    <property type="nucleotide sequence ID" value="NZ_FNQC01000008.1"/>
</dbReference>
<dbReference type="SUPFAM" id="SSF46977">
    <property type="entry name" value="Succinate dehydrogenase/fumarate reductase flavoprotein C-terminal domain"/>
    <property type="match status" value="1"/>
</dbReference>
<dbReference type="EMBL" id="FNQC01000008">
    <property type="protein sequence ID" value="SDZ25172.1"/>
    <property type="molecule type" value="Genomic_DNA"/>
</dbReference>
<evidence type="ECO:0000313" key="7">
    <source>
        <dbReference type="Proteomes" id="UP000199663"/>
    </source>
</evidence>
<dbReference type="InterPro" id="IPR003953">
    <property type="entry name" value="FAD-dep_OxRdtase_2_FAD-bd"/>
</dbReference>
<dbReference type="PANTHER" id="PTHR11632">
    <property type="entry name" value="SUCCINATE DEHYDROGENASE 2 FLAVOPROTEIN SUBUNIT"/>
    <property type="match status" value="1"/>
</dbReference>
<dbReference type="InterPro" id="IPR036188">
    <property type="entry name" value="FAD/NAD-bd_sf"/>
</dbReference>
<proteinExistence type="predicted"/>
<keyword evidence="3" id="KW-0560">Oxidoreductase</keyword>
<comment type="cofactor">
    <cofactor evidence="1">
        <name>FAD</name>
        <dbReference type="ChEBI" id="CHEBI:57692"/>
    </cofactor>
</comment>
<comment type="caution">
    <text evidence="6">The sequence shown here is derived from an EMBL/GenBank/DDBJ whole genome shotgun (WGS) entry which is preliminary data.</text>
</comment>
<dbReference type="InterPro" id="IPR015939">
    <property type="entry name" value="Fum_Rdtase/Succ_DH_flav-like_C"/>
</dbReference>
<dbReference type="Proteomes" id="UP000199663">
    <property type="component" value="Unassembled WGS sequence"/>
</dbReference>
<dbReference type="Gene3D" id="1.20.58.100">
    <property type="entry name" value="Fumarate reductase/succinate dehydrogenase flavoprotein-like, C-terminal domain"/>
    <property type="match status" value="1"/>
</dbReference>
<keyword evidence="2" id="KW-0285">Flavoprotein</keyword>
<feature type="domain" description="FAD-dependent oxidoreductase 2 FAD-binding" evidence="4">
    <location>
        <begin position="35"/>
        <end position="440"/>
    </location>
</feature>
<accession>A0A1H3RH84</accession>
<dbReference type="Gene3D" id="3.50.50.60">
    <property type="entry name" value="FAD/NAD(P)-binding domain"/>
    <property type="match status" value="1"/>
</dbReference>
<keyword evidence="7" id="KW-1185">Reference proteome</keyword>
<dbReference type="Pfam" id="PF00890">
    <property type="entry name" value="FAD_binding_2"/>
    <property type="match status" value="1"/>
</dbReference>
<evidence type="ECO:0000256" key="2">
    <source>
        <dbReference type="ARBA" id="ARBA00022630"/>
    </source>
</evidence>
<dbReference type="PRINTS" id="PR00368">
    <property type="entry name" value="FADPNR"/>
</dbReference>
<dbReference type="InterPro" id="IPR037099">
    <property type="entry name" value="Fum_R/Succ_DH_flav-like_C_sf"/>
</dbReference>
<dbReference type="NCBIfam" id="TIGR01811">
    <property type="entry name" value="sdhA_Bsu"/>
    <property type="match status" value="1"/>
</dbReference>
<feature type="domain" description="Fumarate reductase/succinate dehydrogenase flavoprotein-like C-terminal" evidence="5">
    <location>
        <begin position="504"/>
        <end position="637"/>
    </location>
</feature>
<evidence type="ECO:0000256" key="3">
    <source>
        <dbReference type="ARBA" id="ARBA00023002"/>
    </source>
</evidence>
<sequence length="638" mass="71340">MLDSRIPDGPLEDKWQKYKAHAQLINPANRRNYKIIVVGTGLAGASSAASLAELGFQVEVFTFHDSARRAHSVAAQGGVNAAKDYKNDGDSVWRMFYDTLKGGDFRAREANVYRLAECSMALIDQAVAQGVPFAREYSGYLSNRSFGGVQVSRTFYARGQTGQQLLLGAYQALMRQNAGSNLTLHTRHEMLDVITLNGEAKGVTIRNLDTGELTSHHCDALLLATGGYGKIYYLSTLAMNCNATAIWRAHRKGAFMAAPSWTQFHPTSLPQLGDYQSKLTLMSESLRNDGRIWVPKLVNEKRAPKDIPEAERDYYLERRYPSFGNLAPRDISSRAAKERIDAGHGVGPMKNAVYLDFKDALNRDGQPAIAQRYGNLFDMYQKITGMNAYKEPMMIAPAAHFSMGGLWVDYRLMSNLPGLFVLGEANFSDHGANRLGANSLLQSCVDGYFIAPSTVMDYLAEVGSAKSKKDATWEAAAALSKAEVSKRLEHLLKIKGNTTAEEFHKELGQILYVKCGLSRNQTDMEAAREALLALQKRFQKELLIPGNASEINFELEKAVRVEDYLEMAILIVEDALQRKESCGAHFRQEYQTEDGEALRNDEDFKYVSAWEYKGDNQYALHKEHLNFEFVELKSRSYK</sequence>
<dbReference type="InterPro" id="IPR011280">
    <property type="entry name" value="Succ_DH/Fum_Rdt_flav_su"/>
</dbReference>